<keyword evidence="1" id="KW-0812">Transmembrane</keyword>
<protein>
    <submittedName>
        <fullName evidence="2">Uncharacterized protein</fullName>
    </submittedName>
</protein>
<organism evidence="2 3">
    <name type="scientific">Streptosporangium fragile</name>
    <dbReference type="NCBI Taxonomy" id="46186"/>
    <lineage>
        <taxon>Bacteria</taxon>
        <taxon>Bacillati</taxon>
        <taxon>Actinomycetota</taxon>
        <taxon>Actinomycetes</taxon>
        <taxon>Streptosporangiales</taxon>
        <taxon>Streptosporangiaceae</taxon>
        <taxon>Streptosporangium</taxon>
    </lineage>
</organism>
<keyword evidence="1" id="KW-1133">Transmembrane helix</keyword>
<gene>
    <name evidence="2" type="ORF">GCM10010517_58220</name>
</gene>
<feature type="transmembrane region" description="Helical" evidence="1">
    <location>
        <begin position="125"/>
        <end position="146"/>
    </location>
</feature>
<name>A0ABN3W4V1_9ACTN</name>
<keyword evidence="1" id="KW-0472">Membrane</keyword>
<feature type="transmembrane region" description="Helical" evidence="1">
    <location>
        <begin position="100"/>
        <end position="118"/>
    </location>
</feature>
<accession>A0ABN3W4V1</accession>
<proteinExistence type="predicted"/>
<keyword evidence="3" id="KW-1185">Reference proteome</keyword>
<evidence type="ECO:0000313" key="2">
    <source>
        <dbReference type="EMBL" id="GAA2893660.1"/>
    </source>
</evidence>
<sequence>MLVLIGGMTVLAVVDAVPRVRLALGQTGTSGTMTVSWCDDPGSDGPRRRCEGTFVSDATGEAVVAGAVNTFEPGDVYSAQLTPDGGRAVLRGVRYALADLRSSCTGLFILAMILAIWIRPLTRTVIVATSAMGTVGLVGWIAGWIASLG</sequence>
<dbReference type="EMBL" id="BAAAVI010000051">
    <property type="protein sequence ID" value="GAA2893660.1"/>
    <property type="molecule type" value="Genomic_DNA"/>
</dbReference>
<evidence type="ECO:0000256" key="1">
    <source>
        <dbReference type="SAM" id="Phobius"/>
    </source>
</evidence>
<reference evidence="2 3" key="1">
    <citation type="journal article" date="2019" name="Int. J. Syst. Evol. Microbiol.">
        <title>The Global Catalogue of Microorganisms (GCM) 10K type strain sequencing project: providing services to taxonomists for standard genome sequencing and annotation.</title>
        <authorList>
            <consortium name="The Broad Institute Genomics Platform"/>
            <consortium name="The Broad Institute Genome Sequencing Center for Infectious Disease"/>
            <person name="Wu L."/>
            <person name="Ma J."/>
        </authorList>
    </citation>
    <scope>NUCLEOTIDE SEQUENCE [LARGE SCALE GENOMIC DNA]</scope>
    <source>
        <strain evidence="2 3">JCM 6242</strain>
    </source>
</reference>
<comment type="caution">
    <text evidence="2">The sequence shown here is derived from an EMBL/GenBank/DDBJ whole genome shotgun (WGS) entry which is preliminary data.</text>
</comment>
<evidence type="ECO:0000313" key="3">
    <source>
        <dbReference type="Proteomes" id="UP001500831"/>
    </source>
</evidence>
<dbReference type="Proteomes" id="UP001500831">
    <property type="component" value="Unassembled WGS sequence"/>
</dbReference>